<dbReference type="Proteomes" id="UP000194236">
    <property type="component" value="Unassembled WGS sequence"/>
</dbReference>
<organism evidence="3 4">
    <name type="scientific">Euroglyphus maynei</name>
    <name type="common">Mayne's house dust mite</name>
    <dbReference type="NCBI Taxonomy" id="6958"/>
    <lineage>
        <taxon>Eukaryota</taxon>
        <taxon>Metazoa</taxon>
        <taxon>Ecdysozoa</taxon>
        <taxon>Arthropoda</taxon>
        <taxon>Chelicerata</taxon>
        <taxon>Arachnida</taxon>
        <taxon>Acari</taxon>
        <taxon>Acariformes</taxon>
        <taxon>Sarcoptiformes</taxon>
        <taxon>Astigmata</taxon>
        <taxon>Psoroptidia</taxon>
        <taxon>Analgoidea</taxon>
        <taxon>Pyroglyphidae</taxon>
        <taxon>Pyroglyphinae</taxon>
        <taxon>Euroglyphus</taxon>
    </lineage>
</organism>
<evidence type="ECO:0000256" key="1">
    <source>
        <dbReference type="SAM" id="Coils"/>
    </source>
</evidence>
<feature type="non-terminal residue" evidence="3">
    <location>
        <position position="352"/>
    </location>
</feature>
<evidence type="ECO:0000256" key="2">
    <source>
        <dbReference type="SAM" id="MobiDB-lite"/>
    </source>
</evidence>
<feature type="region of interest" description="Disordered" evidence="2">
    <location>
        <begin position="1"/>
        <end position="35"/>
    </location>
</feature>
<keyword evidence="1" id="KW-0175">Coiled coil</keyword>
<accession>A0A1Y3B2T0</accession>
<proteinExistence type="predicted"/>
<protein>
    <submittedName>
        <fullName evidence="3">Uncharacterized protein</fullName>
    </submittedName>
</protein>
<evidence type="ECO:0000313" key="3">
    <source>
        <dbReference type="EMBL" id="OTF75131.1"/>
    </source>
</evidence>
<sequence length="352" mass="40561">MAGSSTHHQKQHNHSTINKSQGTKNFFSGHQSSQARDKMMANNNIEMMNAIEELRRENDRITNELGATQDLLDLFEQYRDLVQEHMSICVCHGKDQLWSRWNQFEQDYKRLLPIKQSQTQMMNNRNGDQYDHNDDDQNSNQQRKLVSLKCQSNVMNGNVRFAGQYTSTSLHSDIPSLWKNKLSNDLDIRLVNCGSENGHPVKSLVRSFLDKIQPITWNNNNSSNGKIVNIYQHSSTQNPVTIIPNNSKNVLIRKRSAASNETVAHTKHHQMMKRLKSTNYQQTSINNNQKSNRSADQDVERLDKLNNALDQILMGKFDALTQLETYVVDKNNNNNNRIEEDDGDGDEDEDEE</sequence>
<feature type="coiled-coil region" evidence="1">
    <location>
        <begin position="44"/>
        <end position="71"/>
    </location>
</feature>
<feature type="compositionally biased region" description="Acidic residues" evidence="2">
    <location>
        <begin position="339"/>
        <end position="352"/>
    </location>
</feature>
<dbReference type="AlphaFoldDB" id="A0A1Y3B2T0"/>
<feature type="region of interest" description="Disordered" evidence="2">
    <location>
        <begin position="332"/>
        <end position="352"/>
    </location>
</feature>
<evidence type="ECO:0000313" key="4">
    <source>
        <dbReference type="Proteomes" id="UP000194236"/>
    </source>
</evidence>
<comment type="caution">
    <text evidence="3">The sequence shown here is derived from an EMBL/GenBank/DDBJ whole genome shotgun (WGS) entry which is preliminary data.</text>
</comment>
<dbReference type="OrthoDB" id="6516805at2759"/>
<dbReference type="EMBL" id="MUJZ01043539">
    <property type="protein sequence ID" value="OTF75131.1"/>
    <property type="molecule type" value="Genomic_DNA"/>
</dbReference>
<name>A0A1Y3B2T0_EURMA</name>
<reference evidence="3 4" key="1">
    <citation type="submission" date="2017-03" db="EMBL/GenBank/DDBJ databases">
        <title>Genome Survey of Euroglyphus maynei.</title>
        <authorList>
            <person name="Arlian L.G."/>
            <person name="Morgan M.S."/>
            <person name="Rider S.D."/>
        </authorList>
    </citation>
    <scope>NUCLEOTIDE SEQUENCE [LARGE SCALE GENOMIC DNA]</scope>
    <source>
        <strain evidence="3">Arlian Lab</strain>
        <tissue evidence="3">Whole body</tissue>
    </source>
</reference>
<gene>
    <name evidence="3" type="ORF">BLA29_006439</name>
</gene>
<keyword evidence="4" id="KW-1185">Reference proteome</keyword>
<feature type="compositionally biased region" description="Polar residues" evidence="2">
    <location>
        <begin position="14"/>
        <end position="34"/>
    </location>
</feature>